<dbReference type="Pfam" id="PF07044">
    <property type="entry name" value="DUF1329"/>
    <property type="match status" value="1"/>
</dbReference>
<keyword evidence="3" id="KW-1185">Reference proteome</keyword>
<accession>A0ABV3TV27</accession>
<proteinExistence type="predicted"/>
<dbReference type="RefSeq" id="WP_368374961.1">
    <property type="nucleotide sequence ID" value="NZ_JBFRYB010000001.1"/>
</dbReference>
<comment type="caution">
    <text evidence="2">The sequence shown here is derived from an EMBL/GenBank/DDBJ whole genome shotgun (WGS) entry which is preliminary data.</text>
</comment>
<evidence type="ECO:0000313" key="2">
    <source>
        <dbReference type="EMBL" id="MEX1664843.1"/>
    </source>
</evidence>
<dbReference type="Proteomes" id="UP001557484">
    <property type="component" value="Unassembled WGS sequence"/>
</dbReference>
<sequence length="462" mass="52313">MKINQVSIGPIKAKVLFAAMAMIVAASAATAKITQEQANQLGGSTLTPVGAERAGNADGTIPAWDGGLKILPPSYKPGGRLVDPYASEKPLFSIDAKNYKQYEDKLSPGQVALLKRHPDNYRMNVYPTHRSARLPESEYKLIKEGATAADMVKGGNGLVNFSASVSFPVPQNGLEVIWNHITRYRTALGLERRYTQIPVQTNGNFSPVVFSENIIFANRVPNNPYPNRLFVFLQRILAPARLEGDVLLVHENIDQIKEPRAAWVYNAGQRRVRRAPNISYDGPGTASDGLRTADDLDMFNGAPDRYEWTLMGKREIYIPYNSYKMRNEKLKYTDIIQAGHLNPDYLRYELHRVWVVEAKLKDGERHIYARRTFYVDEDTWQIAVADHYDGRGELWKVKEGHEMMHYQAAIPWLAAEVLYDLLSDRYVVIGLDNEEDGYTYDFNYSGTFEDFTPAALRRAGRR</sequence>
<protein>
    <submittedName>
        <fullName evidence="2">DUF1329 domain-containing protein</fullName>
    </submittedName>
</protein>
<feature type="signal peptide" evidence="1">
    <location>
        <begin position="1"/>
        <end position="28"/>
    </location>
</feature>
<keyword evidence="1" id="KW-0732">Signal</keyword>
<reference evidence="2 3" key="1">
    <citation type="journal article" date="2011" name="Int. J. Syst. Evol. Microbiol.">
        <title>Zhongshania antarctica gen. nov., sp. nov. and Zhongshania guokunii sp. nov., gammaproteobacteria respectively isolated from coastal attached (fast) ice and surface seawater of the Antarctic.</title>
        <authorList>
            <person name="Li H.J."/>
            <person name="Zhang X.Y."/>
            <person name="Chen C.X."/>
            <person name="Zhang Y.J."/>
            <person name="Gao Z.M."/>
            <person name="Yu Y."/>
            <person name="Chen X.L."/>
            <person name="Chen B."/>
            <person name="Zhang Y.Z."/>
        </authorList>
    </citation>
    <scope>NUCLEOTIDE SEQUENCE [LARGE SCALE GENOMIC DNA]</scope>
    <source>
        <strain evidence="2 3">R06B22</strain>
    </source>
</reference>
<dbReference type="CDD" id="cd16329">
    <property type="entry name" value="LolA_like"/>
    <property type="match status" value="1"/>
</dbReference>
<feature type="chain" id="PRO_5046593583" evidence="1">
    <location>
        <begin position="29"/>
        <end position="462"/>
    </location>
</feature>
<evidence type="ECO:0000256" key="1">
    <source>
        <dbReference type="SAM" id="SignalP"/>
    </source>
</evidence>
<organism evidence="2 3">
    <name type="scientific">Zhongshania arctica</name>
    <dbReference type="NCBI Taxonomy" id="3238302"/>
    <lineage>
        <taxon>Bacteria</taxon>
        <taxon>Pseudomonadati</taxon>
        <taxon>Pseudomonadota</taxon>
        <taxon>Gammaproteobacteria</taxon>
        <taxon>Cellvibrionales</taxon>
        <taxon>Spongiibacteraceae</taxon>
        <taxon>Zhongshania</taxon>
    </lineage>
</organism>
<gene>
    <name evidence="2" type="ORF">AB4875_05040</name>
</gene>
<dbReference type="InterPro" id="IPR010752">
    <property type="entry name" value="DUF1329"/>
</dbReference>
<name>A0ABV3TV27_9GAMM</name>
<evidence type="ECO:0000313" key="3">
    <source>
        <dbReference type="Proteomes" id="UP001557484"/>
    </source>
</evidence>
<dbReference type="EMBL" id="JBFRYB010000001">
    <property type="protein sequence ID" value="MEX1664843.1"/>
    <property type="molecule type" value="Genomic_DNA"/>
</dbReference>
<dbReference type="Gene3D" id="2.50.20.10">
    <property type="entry name" value="Lipoprotein localisation LolA/LolB/LppX"/>
    <property type="match status" value="1"/>
</dbReference>